<dbReference type="AlphaFoldDB" id="A0A0K1EIL3"/>
<dbReference type="EMBL" id="CP012159">
    <property type="protein sequence ID" value="AKT40433.1"/>
    <property type="molecule type" value="Genomic_DNA"/>
</dbReference>
<evidence type="ECO:0000313" key="2">
    <source>
        <dbReference type="EMBL" id="AKT40433.1"/>
    </source>
</evidence>
<keyword evidence="3" id="KW-1185">Reference proteome</keyword>
<protein>
    <submittedName>
        <fullName evidence="2">Uncharacterized protein</fullName>
    </submittedName>
</protein>
<organism evidence="2 3">
    <name type="scientific">Chondromyces crocatus</name>
    <dbReference type="NCBI Taxonomy" id="52"/>
    <lineage>
        <taxon>Bacteria</taxon>
        <taxon>Pseudomonadati</taxon>
        <taxon>Myxococcota</taxon>
        <taxon>Polyangia</taxon>
        <taxon>Polyangiales</taxon>
        <taxon>Polyangiaceae</taxon>
        <taxon>Chondromyces</taxon>
    </lineage>
</organism>
<feature type="compositionally biased region" description="Basic and acidic residues" evidence="1">
    <location>
        <begin position="35"/>
        <end position="66"/>
    </location>
</feature>
<dbReference type="STRING" id="52.CMC5_045860"/>
<reference evidence="2 3" key="1">
    <citation type="submission" date="2015-07" db="EMBL/GenBank/DDBJ databases">
        <title>Genome analysis of myxobacterium Chondromyces crocatus Cm c5 reveals a high potential for natural compound synthesis and the genetic basis for the loss of fruiting body formation.</title>
        <authorList>
            <person name="Zaburannyi N."/>
            <person name="Bunk B."/>
            <person name="Maier J."/>
            <person name="Overmann J."/>
            <person name="Mueller R."/>
        </authorList>
    </citation>
    <scope>NUCLEOTIDE SEQUENCE [LARGE SCALE GENOMIC DNA]</scope>
    <source>
        <strain evidence="2 3">Cm c5</strain>
    </source>
</reference>
<sequence>MLSQERRAGPFVHRGRSPPLTEPLLPGLATLAGSDQRRRTDTPARRHAVKDFEPKTHPRHDATARCEEGSSWHGACTARPRACSSSAQTVEGPAVLGKVNHERQKRGRSCRTAQTNQTVACTPRGASLFQTRPETRRRRRTRAFQTETREICEAKVAKRSTVPESQKRISARLARGSYDAPGVRRPRTVVSPKVLDRDSGGQGLALAMESREVGAPGAVDSWSRSGCCYRARP</sequence>
<evidence type="ECO:0000256" key="1">
    <source>
        <dbReference type="SAM" id="MobiDB-lite"/>
    </source>
</evidence>
<dbReference type="KEGG" id="ccro:CMC5_045860"/>
<gene>
    <name evidence="2" type="ORF">CMC5_045860</name>
</gene>
<proteinExistence type="predicted"/>
<feature type="region of interest" description="Disordered" evidence="1">
    <location>
        <begin position="1"/>
        <end position="66"/>
    </location>
</feature>
<evidence type="ECO:0000313" key="3">
    <source>
        <dbReference type="Proteomes" id="UP000067626"/>
    </source>
</evidence>
<accession>A0A0K1EIL3</accession>
<dbReference type="Proteomes" id="UP000067626">
    <property type="component" value="Chromosome"/>
</dbReference>
<name>A0A0K1EIL3_CHOCO</name>